<evidence type="ECO:0000256" key="5">
    <source>
        <dbReference type="ARBA" id="ARBA00023242"/>
    </source>
</evidence>
<dbReference type="AlphaFoldDB" id="A0AAN8VBE0"/>
<evidence type="ECO:0000256" key="3">
    <source>
        <dbReference type="ARBA" id="ARBA00023125"/>
    </source>
</evidence>
<keyword evidence="2" id="KW-0805">Transcription regulation</keyword>
<protein>
    <submittedName>
        <fullName evidence="8">WRKY domain</fullName>
    </submittedName>
</protein>
<keyword evidence="6" id="KW-1133">Transmembrane helix</keyword>
<dbReference type="SUPFAM" id="SSF118290">
    <property type="entry name" value="WRKY DNA-binding domain"/>
    <property type="match status" value="1"/>
</dbReference>
<dbReference type="InterPro" id="IPR044810">
    <property type="entry name" value="WRKY_plant"/>
</dbReference>
<evidence type="ECO:0000313" key="9">
    <source>
        <dbReference type="Proteomes" id="UP001370490"/>
    </source>
</evidence>
<keyword evidence="5" id="KW-0539">Nucleus</keyword>
<organism evidence="8 9">
    <name type="scientific">Dillenia turbinata</name>
    <dbReference type="NCBI Taxonomy" id="194707"/>
    <lineage>
        <taxon>Eukaryota</taxon>
        <taxon>Viridiplantae</taxon>
        <taxon>Streptophyta</taxon>
        <taxon>Embryophyta</taxon>
        <taxon>Tracheophyta</taxon>
        <taxon>Spermatophyta</taxon>
        <taxon>Magnoliopsida</taxon>
        <taxon>eudicotyledons</taxon>
        <taxon>Gunneridae</taxon>
        <taxon>Pentapetalae</taxon>
        <taxon>Dilleniales</taxon>
        <taxon>Dilleniaceae</taxon>
        <taxon>Dillenia</taxon>
    </lineage>
</organism>
<evidence type="ECO:0000259" key="7">
    <source>
        <dbReference type="PROSITE" id="PS50811"/>
    </source>
</evidence>
<evidence type="ECO:0000256" key="6">
    <source>
        <dbReference type="SAM" id="Phobius"/>
    </source>
</evidence>
<dbReference type="InterPro" id="IPR003657">
    <property type="entry name" value="WRKY_dom"/>
</dbReference>
<accession>A0AAN8VBE0</accession>
<keyword evidence="6" id="KW-0472">Membrane</keyword>
<keyword evidence="4" id="KW-0804">Transcription</keyword>
<keyword evidence="6" id="KW-0812">Transmembrane</keyword>
<dbReference type="Gene3D" id="2.20.25.80">
    <property type="entry name" value="WRKY domain"/>
    <property type="match status" value="1"/>
</dbReference>
<dbReference type="GO" id="GO:0043565">
    <property type="term" value="F:sequence-specific DNA binding"/>
    <property type="evidence" value="ECO:0007669"/>
    <property type="project" value="InterPro"/>
</dbReference>
<name>A0AAN8VBE0_9MAGN</name>
<dbReference type="GO" id="GO:0005634">
    <property type="term" value="C:nucleus"/>
    <property type="evidence" value="ECO:0007669"/>
    <property type="project" value="UniProtKB-SubCell"/>
</dbReference>
<reference evidence="8 9" key="1">
    <citation type="submission" date="2023-12" db="EMBL/GenBank/DDBJ databases">
        <title>A high-quality genome assembly for Dillenia turbinata (Dilleniales).</title>
        <authorList>
            <person name="Chanderbali A."/>
        </authorList>
    </citation>
    <scope>NUCLEOTIDE SEQUENCE [LARGE SCALE GENOMIC DNA]</scope>
    <source>
        <strain evidence="8">LSX21</strain>
        <tissue evidence="8">Leaf</tissue>
    </source>
</reference>
<dbReference type="InterPro" id="IPR036576">
    <property type="entry name" value="WRKY_dom_sf"/>
</dbReference>
<keyword evidence="3" id="KW-0238">DNA-binding</keyword>
<proteinExistence type="predicted"/>
<feature type="transmembrane region" description="Helical" evidence="6">
    <location>
        <begin position="68"/>
        <end position="86"/>
    </location>
</feature>
<dbReference type="EMBL" id="JBAMMX010000017">
    <property type="protein sequence ID" value="KAK6924162.1"/>
    <property type="molecule type" value="Genomic_DNA"/>
</dbReference>
<dbReference type="SMART" id="SM00774">
    <property type="entry name" value="WRKY"/>
    <property type="match status" value="1"/>
</dbReference>
<dbReference type="Pfam" id="PF03106">
    <property type="entry name" value="WRKY"/>
    <property type="match status" value="1"/>
</dbReference>
<comment type="caution">
    <text evidence="8">The sequence shown here is derived from an EMBL/GenBank/DDBJ whole genome shotgun (WGS) entry which is preliminary data.</text>
</comment>
<dbReference type="PANTHER" id="PTHR31221">
    <property type="entry name" value="WRKY TRANSCRIPTION FACTOR PROTEIN 1-RELATED"/>
    <property type="match status" value="1"/>
</dbReference>
<dbReference type="PROSITE" id="PS50811">
    <property type="entry name" value="WRKY"/>
    <property type="match status" value="1"/>
</dbReference>
<gene>
    <name evidence="8" type="ORF">RJ641_010362</name>
</gene>
<evidence type="ECO:0000313" key="8">
    <source>
        <dbReference type="EMBL" id="KAK6924162.1"/>
    </source>
</evidence>
<comment type="subcellular location">
    <subcellularLocation>
        <location evidence="1">Nucleus</location>
    </subcellularLocation>
</comment>
<dbReference type="FunFam" id="2.20.25.80:FF:000003">
    <property type="entry name" value="WRKY transcription factor 57"/>
    <property type="match status" value="1"/>
</dbReference>
<feature type="domain" description="WRKY" evidence="7">
    <location>
        <begin position="108"/>
        <end position="173"/>
    </location>
</feature>
<dbReference type="PANTHER" id="PTHR31221:SF283">
    <property type="entry name" value="WRKY DOMAIN-CONTAINING PROTEIN"/>
    <property type="match status" value="1"/>
</dbReference>
<sequence length="201" mass="22706">MDPPSNPNQNSNFVFSDEYENNFPIEFGLSDYLISGDCLDEDIIISDSVISNSTGKVINGESTGSTRGAIFGYLFIYLFIYLHICGKCRNGAKKKMDTGQRIAFKIQSELEVLDDGFKWRKYGKKSVKNSPNPRNYYKCSNVGCHVKKRVERDREDASYVITTYEGVHSHESPYIVYYNRTPLMLPAGYALQPASQSSSSQ</sequence>
<evidence type="ECO:0000256" key="1">
    <source>
        <dbReference type="ARBA" id="ARBA00004123"/>
    </source>
</evidence>
<keyword evidence="9" id="KW-1185">Reference proteome</keyword>
<dbReference type="Proteomes" id="UP001370490">
    <property type="component" value="Unassembled WGS sequence"/>
</dbReference>
<evidence type="ECO:0000256" key="4">
    <source>
        <dbReference type="ARBA" id="ARBA00023163"/>
    </source>
</evidence>
<dbReference type="GO" id="GO:0003700">
    <property type="term" value="F:DNA-binding transcription factor activity"/>
    <property type="evidence" value="ECO:0007669"/>
    <property type="project" value="InterPro"/>
</dbReference>
<evidence type="ECO:0000256" key="2">
    <source>
        <dbReference type="ARBA" id="ARBA00023015"/>
    </source>
</evidence>